<keyword evidence="2" id="KW-1185">Reference proteome</keyword>
<organism evidence="1 2">
    <name type="scientific">Stereocaulon virgatum</name>
    <dbReference type="NCBI Taxonomy" id="373712"/>
    <lineage>
        <taxon>Eukaryota</taxon>
        <taxon>Fungi</taxon>
        <taxon>Dikarya</taxon>
        <taxon>Ascomycota</taxon>
        <taxon>Pezizomycotina</taxon>
        <taxon>Lecanoromycetes</taxon>
        <taxon>OSLEUM clade</taxon>
        <taxon>Lecanoromycetidae</taxon>
        <taxon>Lecanorales</taxon>
        <taxon>Lecanorineae</taxon>
        <taxon>Stereocaulaceae</taxon>
        <taxon>Stereocaulon</taxon>
    </lineage>
</organism>
<evidence type="ECO:0000313" key="2">
    <source>
        <dbReference type="Proteomes" id="UP001590950"/>
    </source>
</evidence>
<reference evidence="1 2" key="1">
    <citation type="submission" date="2024-09" db="EMBL/GenBank/DDBJ databases">
        <title>Rethinking Asexuality: The Enigmatic Case of Functional Sexual Genes in Lepraria (Stereocaulaceae).</title>
        <authorList>
            <person name="Doellman M."/>
            <person name="Sun Y."/>
            <person name="Barcenas-Pena A."/>
            <person name="Lumbsch H.T."/>
            <person name="Grewe F."/>
        </authorList>
    </citation>
    <scope>NUCLEOTIDE SEQUENCE [LARGE SCALE GENOMIC DNA]</scope>
    <source>
        <strain evidence="1 2">Mercado 3170</strain>
    </source>
</reference>
<protein>
    <submittedName>
        <fullName evidence="1">Uncharacterized protein</fullName>
    </submittedName>
</protein>
<dbReference type="EMBL" id="JBEFKJ010000022">
    <property type="protein sequence ID" value="KAL2040182.1"/>
    <property type="molecule type" value="Genomic_DNA"/>
</dbReference>
<gene>
    <name evidence="1" type="ORF">N7G274_007085</name>
</gene>
<comment type="caution">
    <text evidence="1">The sequence shown here is derived from an EMBL/GenBank/DDBJ whole genome shotgun (WGS) entry which is preliminary data.</text>
</comment>
<proteinExistence type="predicted"/>
<accession>A0ABR4A2K7</accession>
<sequence length="196" mass="21967">MIPVPLKTTDEIWNHYSSSHPLVKPTNGNFGGTMEHFELESVDLGPERTIKYTVFVYGNQPLMGFPLFIGLHGGGGATQEINEANMSRDTYRKNVQNDVKVGAYIAARGIRDHWNLHFREESYLLLQKHIQNLLLKTPEEVKVALPSQLTANVQHFIYCNCVYVLGFLLVGMASAVSPLCSRTHSRLPLCLPSTRA</sequence>
<evidence type="ECO:0000313" key="1">
    <source>
        <dbReference type="EMBL" id="KAL2040182.1"/>
    </source>
</evidence>
<dbReference type="Proteomes" id="UP001590950">
    <property type="component" value="Unassembled WGS sequence"/>
</dbReference>
<name>A0ABR4A2K7_9LECA</name>